<name>A0A061RXX8_9CHLO</name>
<evidence type="ECO:0000313" key="2">
    <source>
        <dbReference type="EMBL" id="JAC77742.1"/>
    </source>
</evidence>
<feature type="compositionally biased region" description="Basic and acidic residues" evidence="1">
    <location>
        <begin position="631"/>
        <end position="641"/>
    </location>
</feature>
<accession>A0A061RXX8</accession>
<feature type="region of interest" description="Disordered" evidence="1">
    <location>
        <begin position="87"/>
        <end position="124"/>
    </location>
</feature>
<feature type="compositionally biased region" description="Low complexity" evidence="1">
    <location>
        <begin position="573"/>
        <end position="599"/>
    </location>
</feature>
<feature type="region of interest" description="Disordered" evidence="1">
    <location>
        <begin position="530"/>
        <end position="668"/>
    </location>
</feature>
<dbReference type="EMBL" id="GBEZ01007741">
    <property type="protein sequence ID" value="JAC77742.1"/>
    <property type="molecule type" value="Transcribed_RNA"/>
</dbReference>
<feature type="region of interest" description="Disordered" evidence="1">
    <location>
        <begin position="361"/>
        <end position="400"/>
    </location>
</feature>
<sequence length="668" mass="70052">MVGAESGPVSVALSKRMRAIKKKLNKAEQIEQAVAAGKEINEDQTEVMKSKPSWVAVIDELGKLEGLLKDAVDEEIKIARQAWEEEAAAGRGKDTEAEERAAEQEQPQQPPAAAEESAQAGGKDSLQECLQEIIPLIYFSRVRARVPTPPAAPNRAPSLPSPSIPAALANWPARARCYPLPPPQMGDPAAHALSPRRPKQMFEKTAKDLLSIDPIEREMCIRQLTQNENVKEAERYACQSWVNQACADKLKEQDMDLIVQFGKLLTCRPAGQIISHEAAIEQCCSLAKKYLLQKSESLAEMAAPGQSAPTGSYLSEQLSKIMSSEYFTVKPVNSSINLDPPATPEQVVEGQVVGMQQPLLHQAQGGEPGPKPEAGMEPPSAGGGEAKAAEGSAPAAYGHPVSSPQMVPMSGHEQWAFGAIGLPHGPAAAAAAAAVAASASMPQMHVMEPAQQQHMASHAMGQIAVTIGGHTEAMIPGQHLHYQQPGIPMSFAHPGAFMVPQHAGGMHPMMAPGPFPDPMYQGMAYVAQQNTSKADGSPAGQAAETGKGGADSSGPPSKEGAAAGGQDAPSEPPVAAAPGARGQQQPQANGGSSRGPARQQGDRGGRGGERNGGGRSRGRQEGRGGGGRGRRSNDSRGDGRGRGKQQQQQQQQQPPQASQAGGQGPPMI</sequence>
<gene>
    <name evidence="2" type="ORF">TSPGSL018_16886</name>
</gene>
<dbReference type="PANTHER" id="PTHR37736:SF1">
    <property type="entry name" value="GLYCINE-RICH PROTEIN"/>
    <property type="match status" value="1"/>
</dbReference>
<reference evidence="2" key="1">
    <citation type="submission" date="2014-05" db="EMBL/GenBank/DDBJ databases">
        <title>The transcriptome of the halophilic microalga Tetraselmis sp. GSL018 isolated from the Great Salt Lake, Utah.</title>
        <authorList>
            <person name="Jinkerson R.E."/>
            <person name="D'Adamo S."/>
            <person name="Posewitz M.C."/>
        </authorList>
    </citation>
    <scope>NUCLEOTIDE SEQUENCE</scope>
    <source>
        <strain evidence="2">GSL018</strain>
    </source>
</reference>
<dbReference type="AlphaFoldDB" id="A0A061RXX8"/>
<evidence type="ECO:0000256" key="1">
    <source>
        <dbReference type="SAM" id="MobiDB-lite"/>
    </source>
</evidence>
<feature type="compositionally biased region" description="Basic and acidic residues" evidence="1">
    <location>
        <begin position="91"/>
        <end position="103"/>
    </location>
</feature>
<proteinExistence type="predicted"/>
<dbReference type="PANTHER" id="PTHR37736">
    <property type="entry name" value="GLYCINE-RICH PROTEIN"/>
    <property type="match status" value="1"/>
</dbReference>
<organism evidence="2">
    <name type="scientific">Tetraselmis sp. GSL018</name>
    <dbReference type="NCBI Taxonomy" id="582737"/>
    <lineage>
        <taxon>Eukaryota</taxon>
        <taxon>Viridiplantae</taxon>
        <taxon>Chlorophyta</taxon>
        <taxon>core chlorophytes</taxon>
        <taxon>Chlorodendrophyceae</taxon>
        <taxon>Chlorodendrales</taxon>
        <taxon>Chlorodendraceae</taxon>
        <taxon>Tetraselmis</taxon>
    </lineage>
</organism>
<feature type="compositionally biased region" description="Low complexity" evidence="1">
    <location>
        <begin position="104"/>
        <end position="120"/>
    </location>
</feature>
<feature type="compositionally biased region" description="Low complexity" evidence="1">
    <location>
        <begin position="644"/>
        <end position="660"/>
    </location>
</feature>
<feature type="compositionally biased region" description="Basic and acidic residues" evidence="1">
    <location>
        <begin position="600"/>
        <end position="609"/>
    </location>
</feature>
<protein>
    <submittedName>
        <fullName evidence="2">Uncharacterized protein</fullName>
    </submittedName>
</protein>